<dbReference type="EMBL" id="LGRX02035533">
    <property type="protein sequence ID" value="KAK3234238.1"/>
    <property type="molecule type" value="Genomic_DNA"/>
</dbReference>
<sequence length="1575" mass="172731">MTPPGGGSPGLSVTPRPKTNRVSNGLGSSTMGCGASKVGPTAEAAILEEQIELLRKQDANFQQLTKQQNTAISELKLEVEHLREDMKRTKGAPQPLAEYNNEGLEAAFTKQVSEPVAKSAPDWLQETPRSPSSEPKWAPDDLSKAENILAAAMPEFDFKGFVVEHKQLAEAKTTMAGSFLQEKGQIVPPLDPEFMPFIMGKRKYLEAVKLSGSTAQLTCALERHDGLASRVTIPVLEHTHPNFKDSVLYCICVIKFLLWQKGGFALYLHGPPQITRELHTAWTSKEAYRVKFDLGVMKKIFFREFQVIVVGSLDEMPADKEKPSHVGGEASGSRLAFDLGKSDFKIVAVQDGEVVYSKETEWDIWQQDPSYHFNLLKTALKEAAAVLPKVDSIGGSTAGVPINNDCVWSDCFPNIPENLYKKQIVPIFKNLAKEFDDPPLMVVNDGEVTALAGMQMLGKPAVFGISMGSNEGAGYVDREGRLTGWINELWAAPVDFNPQAAKCPWSGARGVGSMYFGQRAVEKLAPAAGFDFPAGMLPQHKLKEVQKAMEEGDARAVPIYESIGVYLGYATAQYAEAFDFDSFLILGRVTSGKGGDIILNKAREVLQKEFPELARIQFATPSEHMKRVGQCVAAASLPVVYKSTLQAEPAIAPPLDPGYRPFILGKRAYLKAVVTSGSPHRLYVALERNDGLIGVMESIPVFPPHHPNFHDSEKYCARSIKFLLWQKGGFKLHLCGPPGLCHDLQNTFSAGSGSLYDFDLGVMKKIFYQDFSTVIHQDLSTMPAEKEAPFKVGGEASGSRLAFDLGKSDFKIVAVQDGEVVYSKETEWDIWQQDPSYHFNLLKTALKEAAAVLPKVDSIGGSTAGVPINNDCVWSDCFPNIPENLYKKQIVPIFKNLAKEFDDPPLMVVNDGEVTALAAMQMLGKPAVFGISMGSNEGAGYVDREGRLTGWINELWSGPVDFNPQAAECPWSGDHGVGSMYFGQRAVEKLAPAAGFEFPSGMLPQHKLKEVQKAMEEGDARAVPIYESIGVYLGYATAQYAEAFDFDSFLILGRVTSGKGGDIILNKAREVLQKEFPELARIQFATPSEHMKRVGQCVAAASLPVVRQSILRQTPAMLPPLDQEFKPFILGKRAYLQLVAASGSDAIMTIALRRNDSLIGKMLIPVLPHGHPNYEDSIEYVTKMIKFMLWQKGGFCLYLHGPTIMCNEIKKAYSQEGIQGSRFHFDIGVMEKIYKTPFEVVVCQSVHEVPEMLDAPAKVGGEASGSRLAFDLGKSDFKIVAVQDGEVVYSKETEWDIWQQDPSYHFNLLKTALKEAAAVLPKVDSIGGSTAGVPINNDCVWSDCFPNIPENLYKKQIVPIFKNLAKEFDDPPLMVVNDGEVTALAGMQMLGKPAVFGISMGSNEGAGYVDREGRLTGWINELWAAPVDFNPQAAKCPWSGARGVGSMYFGQRAVEKLAPAAGFDFPAGMLPQHKLKEVQNAMAEDDSRAVPIYESIGVYLGYATAEYAEFFDFDHFLILGRVTSGKGGNIIINKAKEVLLKEFPELSHIQYVVPDERMKRVGQCVAAASLPQASK</sequence>
<keyword evidence="1" id="KW-0175">Coiled coil</keyword>
<keyword evidence="4" id="KW-1185">Reference proteome</keyword>
<reference evidence="3 4" key="1">
    <citation type="journal article" date="2015" name="Genome Biol. Evol.">
        <title>Comparative Genomics of a Bacterivorous Green Alga Reveals Evolutionary Causalities and Consequences of Phago-Mixotrophic Mode of Nutrition.</title>
        <authorList>
            <person name="Burns J.A."/>
            <person name="Paasch A."/>
            <person name="Narechania A."/>
            <person name="Kim E."/>
        </authorList>
    </citation>
    <scope>NUCLEOTIDE SEQUENCE [LARGE SCALE GENOMIC DNA]</scope>
    <source>
        <strain evidence="3 4">PLY_AMNH</strain>
    </source>
</reference>
<evidence type="ECO:0000313" key="4">
    <source>
        <dbReference type="Proteomes" id="UP001190700"/>
    </source>
</evidence>
<dbReference type="PANTHER" id="PTHR18964">
    <property type="entry name" value="ROK (REPRESSOR, ORF, KINASE) FAMILY"/>
    <property type="match status" value="1"/>
</dbReference>
<organism evidence="3 4">
    <name type="scientific">Cymbomonas tetramitiformis</name>
    <dbReference type="NCBI Taxonomy" id="36881"/>
    <lineage>
        <taxon>Eukaryota</taxon>
        <taxon>Viridiplantae</taxon>
        <taxon>Chlorophyta</taxon>
        <taxon>Pyramimonadophyceae</taxon>
        <taxon>Pyramimonadales</taxon>
        <taxon>Pyramimonadaceae</taxon>
        <taxon>Cymbomonas</taxon>
    </lineage>
</organism>
<dbReference type="InterPro" id="IPR000600">
    <property type="entry name" value="ROK"/>
</dbReference>
<gene>
    <name evidence="3" type="ORF">CYMTET_55499</name>
</gene>
<feature type="coiled-coil region" evidence="1">
    <location>
        <begin position="47"/>
        <end position="92"/>
    </location>
</feature>
<comment type="caution">
    <text evidence="3">The sequence shown here is derived from an EMBL/GenBank/DDBJ whole genome shotgun (WGS) entry which is preliminary data.</text>
</comment>
<feature type="region of interest" description="Disordered" evidence="2">
    <location>
        <begin position="115"/>
        <end position="139"/>
    </location>
</feature>
<dbReference type="Proteomes" id="UP001190700">
    <property type="component" value="Unassembled WGS sequence"/>
</dbReference>
<accession>A0AAE0BCU8</accession>
<dbReference type="PANTHER" id="PTHR18964:SF149">
    <property type="entry name" value="BIFUNCTIONAL UDP-N-ACETYLGLUCOSAMINE 2-EPIMERASE_N-ACETYLMANNOSAMINE KINASE"/>
    <property type="match status" value="1"/>
</dbReference>
<dbReference type="SUPFAM" id="SSF53067">
    <property type="entry name" value="Actin-like ATPase domain"/>
    <property type="match status" value="3"/>
</dbReference>
<evidence type="ECO:0000313" key="3">
    <source>
        <dbReference type="EMBL" id="KAK3234238.1"/>
    </source>
</evidence>
<evidence type="ECO:0000256" key="2">
    <source>
        <dbReference type="SAM" id="MobiDB-lite"/>
    </source>
</evidence>
<name>A0AAE0BCU8_9CHLO</name>
<protein>
    <submittedName>
        <fullName evidence="3">Uncharacterized protein</fullName>
    </submittedName>
</protein>
<feature type="compositionally biased region" description="Polar residues" evidence="2">
    <location>
        <begin position="20"/>
        <end position="31"/>
    </location>
</feature>
<proteinExistence type="predicted"/>
<feature type="region of interest" description="Disordered" evidence="2">
    <location>
        <begin position="1"/>
        <end position="37"/>
    </location>
</feature>
<dbReference type="Gene3D" id="3.30.420.40">
    <property type="match status" value="6"/>
</dbReference>
<evidence type="ECO:0000256" key="1">
    <source>
        <dbReference type="SAM" id="Coils"/>
    </source>
</evidence>
<dbReference type="InterPro" id="IPR043129">
    <property type="entry name" value="ATPase_NBD"/>
</dbReference>